<protein>
    <recommendedName>
        <fullName evidence="7">Alpha-type protein kinase domain-containing protein</fullName>
    </recommendedName>
</protein>
<evidence type="ECO:0000313" key="9">
    <source>
        <dbReference type="Proteomes" id="UP001383192"/>
    </source>
</evidence>
<evidence type="ECO:0000256" key="2">
    <source>
        <dbReference type="ARBA" id="ARBA00022679"/>
    </source>
</evidence>
<dbReference type="GO" id="GO:0005524">
    <property type="term" value="F:ATP binding"/>
    <property type="evidence" value="ECO:0007669"/>
    <property type="project" value="UniProtKB-KW"/>
</dbReference>
<keyword evidence="1" id="KW-0723">Serine/threonine-protein kinase</keyword>
<evidence type="ECO:0000256" key="5">
    <source>
        <dbReference type="ARBA" id="ARBA00022840"/>
    </source>
</evidence>
<dbReference type="SUPFAM" id="SSF56112">
    <property type="entry name" value="Protein kinase-like (PK-like)"/>
    <property type="match status" value="1"/>
</dbReference>
<evidence type="ECO:0000313" key="8">
    <source>
        <dbReference type="EMBL" id="KAK7018707.1"/>
    </source>
</evidence>
<feature type="region of interest" description="Disordered" evidence="6">
    <location>
        <begin position="291"/>
        <end position="332"/>
    </location>
</feature>
<evidence type="ECO:0000259" key="7">
    <source>
        <dbReference type="PROSITE" id="PS51158"/>
    </source>
</evidence>
<dbReference type="GO" id="GO:0031037">
    <property type="term" value="P:myosin II filament disassembly"/>
    <property type="evidence" value="ECO:0007669"/>
    <property type="project" value="TreeGrafter"/>
</dbReference>
<evidence type="ECO:0000256" key="1">
    <source>
        <dbReference type="ARBA" id="ARBA00022527"/>
    </source>
</evidence>
<dbReference type="PANTHER" id="PTHR45992">
    <property type="entry name" value="EUKARYOTIC ELONGATION FACTOR 2 KINASE-RELATED"/>
    <property type="match status" value="1"/>
</dbReference>
<gene>
    <name evidence="8" type="ORF">VNI00_018300</name>
</gene>
<accession>A0AAW0AYP2</accession>
<dbReference type="PROSITE" id="PS51158">
    <property type="entry name" value="ALPHA_KINASE"/>
    <property type="match status" value="1"/>
</dbReference>
<reference evidence="8 9" key="1">
    <citation type="submission" date="2024-01" db="EMBL/GenBank/DDBJ databases">
        <title>A draft genome for a cacao thread blight-causing isolate of Paramarasmius palmivorus.</title>
        <authorList>
            <person name="Baruah I.K."/>
            <person name="Bukari Y."/>
            <person name="Amoako-Attah I."/>
            <person name="Meinhardt L.W."/>
            <person name="Bailey B.A."/>
            <person name="Cohen S.P."/>
        </authorList>
    </citation>
    <scope>NUCLEOTIDE SEQUENCE [LARGE SCALE GENOMIC DNA]</scope>
    <source>
        <strain evidence="8 9">GH-12</strain>
    </source>
</reference>
<keyword evidence="5" id="KW-0067">ATP-binding</keyword>
<keyword evidence="2" id="KW-0808">Transferase</keyword>
<organism evidence="8 9">
    <name type="scientific">Paramarasmius palmivorus</name>
    <dbReference type="NCBI Taxonomy" id="297713"/>
    <lineage>
        <taxon>Eukaryota</taxon>
        <taxon>Fungi</taxon>
        <taxon>Dikarya</taxon>
        <taxon>Basidiomycota</taxon>
        <taxon>Agaricomycotina</taxon>
        <taxon>Agaricomycetes</taxon>
        <taxon>Agaricomycetidae</taxon>
        <taxon>Agaricales</taxon>
        <taxon>Marasmiineae</taxon>
        <taxon>Marasmiaceae</taxon>
        <taxon>Paramarasmius</taxon>
    </lineage>
</organism>
<dbReference type="GO" id="GO:0004674">
    <property type="term" value="F:protein serine/threonine kinase activity"/>
    <property type="evidence" value="ECO:0007669"/>
    <property type="project" value="UniProtKB-KW"/>
</dbReference>
<keyword evidence="9" id="KW-1185">Reference proteome</keyword>
<dbReference type="CDD" id="cd04515">
    <property type="entry name" value="Alpha_kinase"/>
    <property type="match status" value="1"/>
</dbReference>
<evidence type="ECO:0000256" key="6">
    <source>
        <dbReference type="SAM" id="MobiDB-lite"/>
    </source>
</evidence>
<sequence length="641" mass="70765">MGQCDGCSLTFAGLDAELCSRCTKLGKPGLSEVEKKDILGCPACQNCSALYRFLQGDVCGPCVNRGLGNTQKARDTGILRITFDSGYISTSLTKRSEALDQEATEHRLYDKSKNEAKDTSALGIAAKKSFLRKAKKEDVINLEATLYFVRLGHLSRGTKKPVRVQATTSTVGDKIHRGSKVLPVLTNLFDRVKSNFENSMFATGLQPNERVNFGNHGVTFFMDSGSRVWETVVGSKFYAINLSEYEDKTWEDLFQDVAARSEIPGGGKDRRIPLAVSVPIEDLSELCDDDFTSQPQSMYNSPAPRSVPKSGKKAKTGTKRKQSSAGLSPPRISAPVRRSMALASSYTSAWQRRSSTDHSNVINSILEFETFEFKQYLCQVEDTGNTTIELSAQIKSIEVGKGWEKHFRAQKRSGAFLGKGMWKIAIKGRYEGRMMAILQYNPQLASNEDNRTRLLQELALLKTGEVLLKSFRERAASQKCTIPEIKWNSDVFVGTITRLLPPSKFPLEDGDDEDRSLVFDTFLAAPLLEIAGSGSEERKFSGNSQTGRNIDIIGQAIDAFAHHVVEETEGAYLFADIQGIVTPTGTTILYDPQAHSTQVGGTGPWDLGGNEIETFRKQHKCTRICAQLGLSSLQADPKRVW</sequence>
<dbReference type="EMBL" id="JAYKXP010000223">
    <property type="protein sequence ID" value="KAK7018707.1"/>
    <property type="molecule type" value="Genomic_DNA"/>
</dbReference>
<dbReference type="InterPro" id="IPR004166">
    <property type="entry name" value="a-kinase_dom"/>
</dbReference>
<dbReference type="GO" id="GO:1903013">
    <property type="term" value="P:response to differentiation-inducing factor 1"/>
    <property type="evidence" value="ECO:0007669"/>
    <property type="project" value="TreeGrafter"/>
</dbReference>
<proteinExistence type="predicted"/>
<dbReference type="Pfam" id="PF02816">
    <property type="entry name" value="Alpha_kinase"/>
    <property type="match status" value="1"/>
</dbReference>
<dbReference type="Proteomes" id="UP001383192">
    <property type="component" value="Unassembled WGS sequence"/>
</dbReference>
<name>A0AAW0AYP2_9AGAR</name>
<dbReference type="Gene3D" id="3.20.200.10">
    <property type="entry name" value="MHCK/EF2 kinase"/>
    <property type="match status" value="1"/>
</dbReference>
<evidence type="ECO:0000256" key="4">
    <source>
        <dbReference type="ARBA" id="ARBA00022777"/>
    </source>
</evidence>
<feature type="compositionally biased region" description="Basic residues" evidence="6">
    <location>
        <begin position="310"/>
        <end position="322"/>
    </location>
</feature>
<keyword evidence="4" id="KW-0418">Kinase</keyword>
<feature type="domain" description="Alpha-type protein kinase" evidence="7">
    <location>
        <begin position="386"/>
        <end position="633"/>
    </location>
</feature>
<comment type="caution">
    <text evidence="8">The sequence shown here is derived from an EMBL/GenBank/DDBJ whole genome shotgun (WGS) entry which is preliminary data.</text>
</comment>
<dbReference type="AlphaFoldDB" id="A0AAW0AYP2"/>
<keyword evidence="3" id="KW-0547">Nucleotide-binding</keyword>
<dbReference type="SMART" id="SM00811">
    <property type="entry name" value="Alpha_kinase"/>
    <property type="match status" value="1"/>
</dbReference>
<dbReference type="InterPro" id="IPR051852">
    <property type="entry name" value="Alpha-type_PK"/>
</dbReference>
<evidence type="ECO:0000256" key="3">
    <source>
        <dbReference type="ARBA" id="ARBA00022741"/>
    </source>
</evidence>
<dbReference type="PANTHER" id="PTHR45992:SF2">
    <property type="entry name" value="EUKARYOTIC ELONGATION FACTOR 2 KINASE"/>
    <property type="match status" value="1"/>
</dbReference>
<dbReference type="InterPro" id="IPR011009">
    <property type="entry name" value="Kinase-like_dom_sf"/>
</dbReference>